<dbReference type="Gene3D" id="3.30.450.40">
    <property type="match status" value="1"/>
</dbReference>
<feature type="domain" description="GAF" evidence="1">
    <location>
        <begin position="19"/>
        <end position="169"/>
    </location>
</feature>
<dbReference type="SMART" id="SM00065">
    <property type="entry name" value="GAF"/>
    <property type="match status" value="1"/>
</dbReference>
<dbReference type="EMBL" id="BHZC01000001">
    <property type="protein sequence ID" value="GCD35666.1"/>
    <property type="molecule type" value="Genomic_DNA"/>
</dbReference>
<protein>
    <recommendedName>
        <fullName evidence="1">GAF domain-containing protein</fullName>
    </recommendedName>
</protein>
<evidence type="ECO:0000313" key="2">
    <source>
        <dbReference type="EMBL" id="GCD35666.1"/>
    </source>
</evidence>
<proteinExistence type="predicted"/>
<sequence length="238" mass="25800">MKPGFDAVRLVHAAARPHDHAQLPRRLCTALRQGLPVDEVALCLFTSRECRQLLGACGPAALRLEEVQFETGEGPGTEAAATGRPVLYPDLRTRPMPYPFFAPRLHEEAAHVAAVYAFPLALGSHILGTAQCLRYRPHRLDATVLAHTTAALEVTAGAIADFCLPRLAAGEALPWEPAETLAAHWETTYRASGLLADLLDTSVTDAFARLRAIAFTTARPLPALAQDILSSRDTPRRE</sequence>
<dbReference type="AlphaFoldDB" id="A0A7U9KUR5"/>
<evidence type="ECO:0000313" key="3">
    <source>
        <dbReference type="Proteomes" id="UP000287830"/>
    </source>
</evidence>
<dbReference type="GeneID" id="95622328"/>
<dbReference type="SUPFAM" id="SSF55781">
    <property type="entry name" value="GAF domain-like"/>
    <property type="match status" value="1"/>
</dbReference>
<organism evidence="2 3">
    <name type="scientific">Streptomyces chrestomyceticus JCM 4735</name>
    <dbReference type="NCBI Taxonomy" id="1306181"/>
    <lineage>
        <taxon>Bacteria</taxon>
        <taxon>Bacillati</taxon>
        <taxon>Actinomycetota</taxon>
        <taxon>Actinomycetes</taxon>
        <taxon>Kitasatosporales</taxon>
        <taxon>Streptomycetaceae</taxon>
        <taxon>Streptomyces</taxon>
    </lineage>
</organism>
<reference evidence="2 3" key="1">
    <citation type="submission" date="2018-11" db="EMBL/GenBank/DDBJ databases">
        <title>Whole genome sequence of Streptomyces chrestomyceticus NBRC 13444(T).</title>
        <authorList>
            <person name="Komaki H."/>
            <person name="Tamura T."/>
        </authorList>
    </citation>
    <scope>NUCLEOTIDE SEQUENCE [LARGE SCALE GENOMIC DNA]</scope>
    <source>
        <strain evidence="2 3">NBRC 13444</strain>
    </source>
</reference>
<evidence type="ECO:0000259" key="1">
    <source>
        <dbReference type="SMART" id="SM00065"/>
    </source>
</evidence>
<dbReference type="Pfam" id="PF01590">
    <property type="entry name" value="GAF"/>
    <property type="match status" value="1"/>
</dbReference>
<dbReference type="RefSeq" id="WP_244955179.1">
    <property type="nucleotide sequence ID" value="NZ_BHZC01000001.1"/>
</dbReference>
<dbReference type="InterPro" id="IPR003018">
    <property type="entry name" value="GAF"/>
</dbReference>
<dbReference type="InterPro" id="IPR029016">
    <property type="entry name" value="GAF-like_dom_sf"/>
</dbReference>
<gene>
    <name evidence="2" type="ORF">OEIGOIKO_03412</name>
</gene>
<name>A0A7U9KUR5_9ACTN</name>
<dbReference type="Proteomes" id="UP000287830">
    <property type="component" value="Unassembled WGS sequence"/>
</dbReference>
<accession>A0A7U9KUR5</accession>
<comment type="caution">
    <text evidence="2">The sequence shown here is derived from an EMBL/GenBank/DDBJ whole genome shotgun (WGS) entry which is preliminary data.</text>
</comment>